<evidence type="ECO:0000259" key="1">
    <source>
        <dbReference type="Pfam" id="PF04717"/>
    </source>
</evidence>
<feature type="domain" description="Gp5/Type VI secretion system Vgr protein OB-fold" evidence="1">
    <location>
        <begin position="16"/>
        <end position="83"/>
    </location>
</feature>
<dbReference type="AlphaFoldDB" id="A0AA42QD21"/>
<dbReference type="InterPro" id="IPR006531">
    <property type="entry name" value="Gp5/Vgr_OB"/>
</dbReference>
<dbReference type="InterPro" id="IPR013046">
    <property type="entry name" value="GpV/Gp45"/>
</dbReference>
<evidence type="ECO:0000313" key="2">
    <source>
        <dbReference type="EMBL" id="MDH1341512.1"/>
    </source>
</evidence>
<dbReference type="EMBL" id="JAOCJE010000001">
    <property type="protein sequence ID" value="MDH1341512.1"/>
    <property type="molecule type" value="Genomic_DNA"/>
</dbReference>
<dbReference type="NCBIfam" id="TIGR01644">
    <property type="entry name" value="phage_P2_V"/>
    <property type="match status" value="1"/>
</dbReference>
<proteinExistence type="predicted"/>
<dbReference type="Pfam" id="PF18946">
    <property type="entry name" value="Apex"/>
    <property type="match status" value="1"/>
</dbReference>
<accession>A0AA42QD21</accession>
<dbReference type="Pfam" id="PF04717">
    <property type="entry name" value="Phage_base_V"/>
    <property type="match status" value="1"/>
</dbReference>
<evidence type="ECO:0000313" key="3">
    <source>
        <dbReference type="Proteomes" id="UP001161697"/>
    </source>
</evidence>
<reference evidence="2" key="1">
    <citation type="submission" date="2022-09" db="EMBL/GenBank/DDBJ databases">
        <title>Intensive care unit water sources are persistently colonized with multi-drug resistant bacteria and are the site of extensive horizontal gene transfer of antibiotic resistance genes.</title>
        <authorList>
            <person name="Diorio-Toth L."/>
        </authorList>
    </citation>
    <scope>NUCLEOTIDE SEQUENCE</scope>
    <source>
        <strain evidence="2">GD03704</strain>
    </source>
</reference>
<dbReference type="Proteomes" id="UP001161697">
    <property type="component" value="Unassembled WGS sequence"/>
</dbReference>
<dbReference type="InterPro" id="IPR044033">
    <property type="entry name" value="GpV-like_apex"/>
</dbReference>
<dbReference type="InterPro" id="IPR037026">
    <property type="entry name" value="Vgr_OB-fold_dom_sf"/>
</dbReference>
<name>A0AA42QD21_ECTOL</name>
<dbReference type="Gene3D" id="2.40.50.230">
    <property type="entry name" value="Gp5 N-terminal domain"/>
    <property type="match status" value="1"/>
</dbReference>
<dbReference type="RefSeq" id="WP_279533352.1">
    <property type="nucleotide sequence ID" value="NZ_CP104579.1"/>
</dbReference>
<sequence>MNDIAELRRRLDNMIRLGTIAQVDHAKALCRVQSGAITTGWLPWLSLRAGTTKSWNPPSVGEQCIVFSPSGELAQGIALVGIYSNSNPAPGSTANLDRTTYPDGAVIEYDAAAHKLRAQLPAGGQAELIADGGITIVGDVALTGTLTASVDVIAAGISLVNHLHGGVMPGSADTGVPK</sequence>
<comment type="caution">
    <text evidence="2">The sequence shown here is derived from an EMBL/GenBank/DDBJ whole genome shotgun (WGS) entry which is preliminary data.</text>
</comment>
<protein>
    <submittedName>
        <fullName evidence="2">Phage baseplate assembly protein V</fullName>
    </submittedName>
</protein>
<gene>
    <name evidence="2" type="ORF">N5J11_20450</name>
</gene>
<organism evidence="2 3">
    <name type="scientific">Ectopseudomonas oleovorans</name>
    <name type="common">Pseudomonas oleovorans</name>
    <dbReference type="NCBI Taxonomy" id="301"/>
    <lineage>
        <taxon>Bacteria</taxon>
        <taxon>Pseudomonadati</taxon>
        <taxon>Pseudomonadota</taxon>
        <taxon>Gammaproteobacteria</taxon>
        <taxon>Pseudomonadales</taxon>
        <taxon>Pseudomonadaceae</taxon>
        <taxon>Ectopseudomonas</taxon>
    </lineage>
</organism>
<dbReference type="Gene3D" id="6.20.150.10">
    <property type="match status" value="1"/>
</dbReference>